<protein>
    <recommendedName>
        <fullName evidence="2">SANT and BTB domain-containing protein</fullName>
    </recommendedName>
</protein>
<dbReference type="InterPro" id="IPR011333">
    <property type="entry name" value="SKP1/BTB/POZ_sf"/>
</dbReference>
<keyword evidence="4" id="KW-1185">Reference proteome</keyword>
<feature type="region of interest" description="Disordered" evidence="1">
    <location>
        <begin position="750"/>
        <end position="778"/>
    </location>
</feature>
<evidence type="ECO:0000256" key="1">
    <source>
        <dbReference type="SAM" id="MobiDB-lite"/>
    </source>
</evidence>
<dbReference type="PANTHER" id="PTHR20946">
    <property type="entry name" value="SANT AND BTB DOMAIN REGULATOR OF CLASS SWITCH RECOMBINATION"/>
    <property type="match status" value="1"/>
</dbReference>
<name>A0AAW0SND4_SCYPA</name>
<dbReference type="Pfam" id="PF11822">
    <property type="entry name" value="BTB_SANBR"/>
    <property type="match status" value="1"/>
</dbReference>
<evidence type="ECO:0000313" key="4">
    <source>
        <dbReference type="Proteomes" id="UP001487740"/>
    </source>
</evidence>
<accession>A0AAW0SND4</accession>
<dbReference type="InterPro" id="IPR045902">
    <property type="entry name" value="SANBR-like"/>
</dbReference>
<feature type="compositionally biased region" description="Low complexity" evidence="1">
    <location>
        <begin position="163"/>
        <end position="174"/>
    </location>
</feature>
<sequence>MATHVNNSLWIPAALLQKPDTLPVKGNKTVAAPHGLVQVVQGETGGPSRRHTHHPVLHRTMLEEVRGSTGAASSPSPPSPAHAVSPRAIKSGISQAWAAKGNNRRDMGGGVSLGVAAGTTVSMAHVLDFLLTAAQLHRVAAATTQKVRSGGRFRGSGGQDRVAASANPASTTATLPPATQTWARLLNNPAASMQEQTLALLQVALQDGLLDSILPYMVSSLNLGGATTLTPTPTAAKTPAKGNSLTPASTNSCPAIVIHVCDEARGLRQDFSCPRDLLIHHIGYFADVTAGQRLEDVDISVHCDVTIFEWLLRWVKQGQTEDHVAPVLEPKTAVSILISAEFLKMTPLVEEVLQYVHDNINLILEAQVNLTCLSDAVLSRLARLFTHWELEGVRDRRDRILNKLYARFLQALCDVSPSPSRGIFKTAGTLYRCCDCGQLVTREVERLVTCVASNTIVTATGQVYYSHTRDGNWSLTDHVKQLKLDLKTWRLVYWRLWGQVHFLPCSTCGAVFPGYEMRMCRTHPLDASSCDMDQILASDTHPCCGARALRFSPLPVRNGCQVTEHTVQLSHGGDEDVWGPIPHIYDDLLTFQQLACLEPPPQVSKEAEDVLWAGVPLVPFNRAERSLLDRSWLSHYLHGEREGQPAGKAPVGESNTVVPSQGVVVSSVGVSSESSSDEEEGGSRARISMRLKANLIRRANRARRTVACEVMVEQSLRWDAGRSTRHNQDAQRERESRVLRDLTSWLTLAAPNTHDAAHGTQKGHRGRPDRRKECSSGPDPGCYYRLEAEFRERHGGHSHGQGGGGGGTFRAKVQAISRIKLRLRHRAAFSASR</sequence>
<dbReference type="InterPro" id="IPR021777">
    <property type="entry name" value="SANBR_BTB"/>
</dbReference>
<organism evidence="3 4">
    <name type="scientific">Scylla paramamosain</name>
    <name type="common">Mud crab</name>
    <dbReference type="NCBI Taxonomy" id="85552"/>
    <lineage>
        <taxon>Eukaryota</taxon>
        <taxon>Metazoa</taxon>
        <taxon>Ecdysozoa</taxon>
        <taxon>Arthropoda</taxon>
        <taxon>Crustacea</taxon>
        <taxon>Multicrustacea</taxon>
        <taxon>Malacostraca</taxon>
        <taxon>Eumalacostraca</taxon>
        <taxon>Eucarida</taxon>
        <taxon>Decapoda</taxon>
        <taxon>Pleocyemata</taxon>
        <taxon>Brachyura</taxon>
        <taxon>Eubrachyura</taxon>
        <taxon>Portunoidea</taxon>
        <taxon>Portunidae</taxon>
        <taxon>Portuninae</taxon>
        <taxon>Scylla</taxon>
    </lineage>
</organism>
<reference evidence="3 4" key="1">
    <citation type="submission" date="2023-03" db="EMBL/GenBank/DDBJ databases">
        <title>High-quality genome of Scylla paramamosain provides insights in environmental adaptation.</title>
        <authorList>
            <person name="Zhang L."/>
        </authorList>
    </citation>
    <scope>NUCLEOTIDE SEQUENCE [LARGE SCALE GENOMIC DNA]</scope>
    <source>
        <strain evidence="3">LZ_2023a</strain>
        <tissue evidence="3">Muscle</tissue>
    </source>
</reference>
<evidence type="ECO:0000313" key="3">
    <source>
        <dbReference type="EMBL" id="KAK8376855.1"/>
    </source>
</evidence>
<comment type="caution">
    <text evidence="3">The sequence shown here is derived from an EMBL/GenBank/DDBJ whole genome shotgun (WGS) entry which is preliminary data.</text>
</comment>
<evidence type="ECO:0000259" key="2">
    <source>
        <dbReference type="Pfam" id="PF11822"/>
    </source>
</evidence>
<dbReference type="PANTHER" id="PTHR20946:SF0">
    <property type="entry name" value="SANT AND BTB DOMAIN REGULATOR OF CLASS SWITCH RECOMBINATION"/>
    <property type="match status" value="1"/>
</dbReference>
<gene>
    <name evidence="3" type="ORF">O3P69_010056</name>
</gene>
<dbReference type="Proteomes" id="UP001487740">
    <property type="component" value="Unassembled WGS sequence"/>
</dbReference>
<dbReference type="EMBL" id="JARAKH010000048">
    <property type="protein sequence ID" value="KAK8376855.1"/>
    <property type="molecule type" value="Genomic_DNA"/>
</dbReference>
<dbReference type="AlphaFoldDB" id="A0AAW0SND4"/>
<feature type="region of interest" description="Disordered" evidence="1">
    <location>
        <begin position="149"/>
        <end position="174"/>
    </location>
</feature>
<dbReference type="Gene3D" id="3.30.710.10">
    <property type="entry name" value="Potassium Channel Kv1.1, Chain A"/>
    <property type="match status" value="1"/>
</dbReference>
<feature type="domain" description="SANT and BTB" evidence="2">
    <location>
        <begin position="256"/>
        <end position="353"/>
    </location>
</feature>
<feature type="region of interest" description="Disordered" evidence="1">
    <location>
        <begin position="641"/>
        <end position="660"/>
    </location>
</feature>
<proteinExistence type="predicted"/>
<feature type="region of interest" description="Disordered" evidence="1">
    <location>
        <begin position="65"/>
        <end position="85"/>
    </location>
</feature>